<protein>
    <submittedName>
        <fullName evidence="1">Protein of uncharacterized function (DUF3375)</fullName>
    </submittedName>
</protein>
<dbReference type="AlphaFoldDB" id="A0A2X0VCB3"/>
<accession>A0A2X0VCB3</accession>
<evidence type="ECO:0000313" key="1">
    <source>
        <dbReference type="EMBL" id="SPT70515.1"/>
    </source>
</evidence>
<dbReference type="EMBL" id="UAPV01000001">
    <property type="protein sequence ID" value="SPT70515.1"/>
    <property type="molecule type" value="Genomic_DNA"/>
</dbReference>
<dbReference type="InterPro" id="IPR021804">
    <property type="entry name" value="DUF3375"/>
</dbReference>
<name>A0A2X0VCB3_9GAMM</name>
<keyword evidence="2" id="KW-1185">Reference proteome</keyword>
<organism evidence="1 2">
    <name type="scientific">Anaerobiospirillum thomasii</name>
    <dbReference type="NCBI Taxonomy" id="179995"/>
    <lineage>
        <taxon>Bacteria</taxon>
        <taxon>Pseudomonadati</taxon>
        <taxon>Pseudomonadota</taxon>
        <taxon>Gammaproteobacteria</taxon>
        <taxon>Aeromonadales</taxon>
        <taxon>Succinivibrionaceae</taxon>
        <taxon>Anaerobiospirillum</taxon>
    </lineage>
</organism>
<dbReference type="Proteomes" id="UP000250086">
    <property type="component" value="Unassembled WGS sequence"/>
</dbReference>
<gene>
    <name evidence="1" type="ORF">NCTC13093_01931</name>
</gene>
<dbReference type="RefSeq" id="WP_113744575.1">
    <property type="nucleotide sequence ID" value="NZ_UAPV01000001.1"/>
</dbReference>
<proteinExistence type="predicted"/>
<sequence>MRYDFISIENLIEHNVTWRILRADNAPIFFHFLFDAFVAKNRSIAVETDLIRILDNILFYKRQGIATASKNKEARDYLNDWSSSDTRWLNKTWPKDSDVIEPYYDIPPATQRALDFLETIGERKFVGTENNIRLIFSTLNDLYLGIENNTQEVLLDLKQKRDALDKKIKKIEKTGEVEGMESYKIKELYYSLKKTATQILSDFRDVEYNFQDLNRELRQTIAVWDGSKGSLLDQILGSTDIIESSEQGRSVKAFSSFLINEKNRIQFKMMLQKVLSSQELADENTGELDDIYGRFSSGNSRIQHVVSDLSSSIKSFIDNKVFIEQRRIYDLINNIQKTVQEIKDIDENADDYMDFPHITLEIPIAQVNLPFERPLYSVQKEIRFEDNRFEHADEKASETEMQALFEQSYIDRKEIFANINTLLLSYESITLADYIKVYPVQYGLSEILNVIEVAHQSFNVTADKDSTQSLSYLEEVGDEIIEKTIVLSTLHISLKSR</sequence>
<evidence type="ECO:0000313" key="2">
    <source>
        <dbReference type="Proteomes" id="UP000250086"/>
    </source>
</evidence>
<reference evidence="1 2" key="1">
    <citation type="submission" date="2018-06" db="EMBL/GenBank/DDBJ databases">
        <authorList>
            <consortium name="Pathogen Informatics"/>
            <person name="Doyle S."/>
        </authorList>
    </citation>
    <scope>NUCLEOTIDE SEQUENCE [LARGE SCALE GENOMIC DNA]</scope>
    <source>
        <strain evidence="1 2">NCTC13093</strain>
    </source>
</reference>
<dbReference type="Pfam" id="PF11855">
    <property type="entry name" value="DUF3375"/>
    <property type="match status" value="1"/>
</dbReference>